<dbReference type="AlphaFoldDB" id="A0A6I3SG71"/>
<feature type="transmembrane region" description="Helical" evidence="2">
    <location>
        <begin position="61"/>
        <end position="79"/>
    </location>
</feature>
<dbReference type="Proteomes" id="UP000430670">
    <property type="component" value="Unassembled WGS sequence"/>
</dbReference>
<reference evidence="3 4" key="1">
    <citation type="submission" date="2019-11" db="EMBL/GenBank/DDBJ databases">
        <title>Whole-genome sequence of a the green, strictly anaerobic photosynthetic bacterium Heliobacillus mobilis DSM 6151.</title>
        <authorList>
            <person name="Kyndt J.A."/>
            <person name="Meyer T.E."/>
        </authorList>
    </citation>
    <scope>NUCLEOTIDE SEQUENCE [LARGE SCALE GENOMIC DNA]</scope>
    <source>
        <strain evidence="3 4">DSM 6151</strain>
    </source>
</reference>
<keyword evidence="2" id="KW-0472">Membrane</keyword>
<keyword evidence="2" id="KW-0812">Transmembrane</keyword>
<dbReference type="EMBL" id="WNKU01000002">
    <property type="protein sequence ID" value="MTV47884.1"/>
    <property type="molecule type" value="Genomic_DNA"/>
</dbReference>
<proteinExistence type="predicted"/>
<feature type="transmembrane region" description="Helical" evidence="2">
    <location>
        <begin position="205"/>
        <end position="223"/>
    </location>
</feature>
<evidence type="ECO:0000313" key="4">
    <source>
        <dbReference type="Proteomes" id="UP000430670"/>
    </source>
</evidence>
<evidence type="ECO:0000313" key="3">
    <source>
        <dbReference type="EMBL" id="MTV47884.1"/>
    </source>
</evidence>
<comment type="caution">
    <text evidence="3">The sequence shown here is derived from an EMBL/GenBank/DDBJ whole genome shotgun (WGS) entry which is preliminary data.</text>
</comment>
<dbReference type="RefSeq" id="WP_155475001.1">
    <property type="nucleotide sequence ID" value="NZ_WNKU01000002.1"/>
</dbReference>
<organism evidence="3 4">
    <name type="scientific">Heliobacterium mobile</name>
    <name type="common">Heliobacillus mobilis</name>
    <dbReference type="NCBI Taxonomy" id="28064"/>
    <lineage>
        <taxon>Bacteria</taxon>
        <taxon>Bacillati</taxon>
        <taxon>Bacillota</taxon>
        <taxon>Clostridia</taxon>
        <taxon>Eubacteriales</taxon>
        <taxon>Heliobacteriaceae</taxon>
        <taxon>Heliobacterium</taxon>
    </lineage>
</organism>
<gene>
    <name evidence="3" type="ORF">GJ688_02655</name>
</gene>
<keyword evidence="2" id="KW-1133">Transmembrane helix</keyword>
<accession>A0A6I3SG71</accession>
<name>A0A6I3SG71_HELMO</name>
<evidence type="ECO:0000256" key="1">
    <source>
        <dbReference type="SAM" id="MobiDB-lite"/>
    </source>
</evidence>
<feature type="transmembrane region" description="Helical" evidence="2">
    <location>
        <begin position="172"/>
        <end position="193"/>
    </location>
</feature>
<evidence type="ECO:0000256" key="2">
    <source>
        <dbReference type="SAM" id="Phobius"/>
    </source>
</evidence>
<protein>
    <submittedName>
        <fullName evidence="3">Uncharacterized protein</fullName>
    </submittedName>
</protein>
<feature type="transmembrane region" description="Helical" evidence="2">
    <location>
        <begin position="146"/>
        <end position="166"/>
    </location>
</feature>
<feature type="region of interest" description="Disordered" evidence="1">
    <location>
        <begin position="98"/>
        <end position="129"/>
    </location>
</feature>
<sequence>MRNTKRILSGLLLIYGLFFFSAIPNYAFADDLKTKNYHSTERTEKRGEREEDNPIKELGEGLGVLAAWLTVGAAVLYPLRRLGRMDKAVSVASSNEVCESNSSDSKTSEPLTQGTRNTTSQGSQSNISTKMTNSAGRFFGRIHKGLGLAAIAAILTHGMAMYIGEGHFEEEFILGILASIVMFVGALGGIAQMIRFQRPGFTRRIHVSMVLIGCLLSIGHIMTA</sequence>
<keyword evidence="4" id="KW-1185">Reference proteome</keyword>